<dbReference type="EMBL" id="JAHXZJ010000002">
    <property type="protein sequence ID" value="KAH0564437.1"/>
    <property type="molecule type" value="Genomic_DNA"/>
</dbReference>
<feature type="region of interest" description="Disordered" evidence="1">
    <location>
        <begin position="1119"/>
        <end position="1179"/>
    </location>
</feature>
<feature type="region of interest" description="Disordered" evidence="1">
    <location>
        <begin position="241"/>
        <end position="287"/>
    </location>
</feature>
<proteinExistence type="predicted"/>
<protein>
    <submittedName>
        <fullName evidence="3">Uncharacterized protein</fullName>
    </submittedName>
</protein>
<feature type="region of interest" description="Disordered" evidence="1">
    <location>
        <begin position="414"/>
        <end position="455"/>
    </location>
</feature>
<keyword evidence="2" id="KW-0732">Signal</keyword>
<feature type="compositionally biased region" description="Polar residues" evidence="1">
    <location>
        <begin position="425"/>
        <end position="434"/>
    </location>
</feature>
<comment type="caution">
    <text evidence="3">The sequence shown here is derived from an EMBL/GenBank/DDBJ whole genome shotgun (WGS) entry which is preliminary data.</text>
</comment>
<name>A0AAV7IMZ8_COTGL</name>
<feature type="chain" id="PRO_5043372653" evidence="2">
    <location>
        <begin position="21"/>
        <end position="1607"/>
    </location>
</feature>
<evidence type="ECO:0000256" key="2">
    <source>
        <dbReference type="SAM" id="SignalP"/>
    </source>
</evidence>
<feature type="region of interest" description="Disordered" evidence="1">
    <location>
        <begin position="833"/>
        <end position="857"/>
    </location>
</feature>
<feature type="compositionally biased region" description="Basic and acidic residues" evidence="1">
    <location>
        <begin position="143"/>
        <end position="165"/>
    </location>
</feature>
<feature type="signal peptide" evidence="2">
    <location>
        <begin position="1"/>
        <end position="20"/>
    </location>
</feature>
<feature type="region of interest" description="Disordered" evidence="1">
    <location>
        <begin position="939"/>
        <end position="1107"/>
    </location>
</feature>
<feature type="region of interest" description="Disordered" evidence="1">
    <location>
        <begin position="572"/>
        <end position="600"/>
    </location>
</feature>
<feature type="compositionally biased region" description="Basic and acidic residues" evidence="1">
    <location>
        <begin position="572"/>
        <end position="583"/>
    </location>
</feature>
<reference evidence="3 4" key="1">
    <citation type="journal article" date="2021" name="J. Hered.">
        <title>A chromosome-level genome assembly of the parasitoid wasp, Cotesia glomerata (Hymenoptera: Braconidae).</title>
        <authorList>
            <person name="Pinto B.J."/>
            <person name="Weis J.J."/>
            <person name="Gamble T."/>
            <person name="Ode P.J."/>
            <person name="Paul R."/>
            <person name="Zaspel J.M."/>
        </authorList>
    </citation>
    <scope>NUCLEOTIDE SEQUENCE [LARGE SCALE GENOMIC DNA]</scope>
    <source>
        <strain evidence="3">CgM1</strain>
    </source>
</reference>
<evidence type="ECO:0000313" key="4">
    <source>
        <dbReference type="Proteomes" id="UP000826195"/>
    </source>
</evidence>
<organism evidence="3 4">
    <name type="scientific">Cotesia glomerata</name>
    <name type="common">Lepidopteran parasitic wasp</name>
    <name type="synonym">Apanteles glomeratus</name>
    <dbReference type="NCBI Taxonomy" id="32391"/>
    <lineage>
        <taxon>Eukaryota</taxon>
        <taxon>Metazoa</taxon>
        <taxon>Ecdysozoa</taxon>
        <taxon>Arthropoda</taxon>
        <taxon>Hexapoda</taxon>
        <taxon>Insecta</taxon>
        <taxon>Pterygota</taxon>
        <taxon>Neoptera</taxon>
        <taxon>Endopterygota</taxon>
        <taxon>Hymenoptera</taxon>
        <taxon>Apocrita</taxon>
        <taxon>Ichneumonoidea</taxon>
        <taxon>Braconidae</taxon>
        <taxon>Microgastrinae</taxon>
        <taxon>Cotesia</taxon>
    </lineage>
</organism>
<dbReference type="Proteomes" id="UP000826195">
    <property type="component" value="Unassembled WGS sequence"/>
</dbReference>
<gene>
    <name evidence="3" type="ORF">KQX54_012067</name>
</gene>
<evidence type="ECO:0000256" key="1">
    <source>
        <dbReference type="SAM" id="MobiDB-lite"/>
    </source>
</evidence>
<feature type="compositionally biased region" description="Basic and acidic residues" evidence="1">
    <location>
        <begin position="241"/>
        <end position="262"/>
    </location>
</feature>
<sequence length="1607" mass="185399">MLRCLLLYLIVNYNFECLVSIKVPVRDPEVRKNEPPDHIIPYTSHEHVPEPKYVPGNWLKPLKNRTKLDFTPQRLYSQVRRSSSVKKVPRKEALRRAQTDIEKEEAARLKESVSDKKINTFYTEEGFEDAAYDHAGHIRDADFKENYEQDQGKHRVKGLELKRESEDSDSEEEPRKNFYNSWQESGERTRTKNRFDDDGRNRGRYDKIIYPRKNSGGFGVSPRLIVENEIDLLKKDIEREEKEAEKGAETEVPENLRELKDSDYDEEEEEVGRSSEDYQDDEDSFEYGGSSKFRIVAAEHPATAKPVDSYVGSVYTTTLPKRSLEKQVLVVNGPKFDRREEKKNVQNLERSEENYVYPTLAQIYETWKRRGVERMYESGGESAEDVDKKLNRMDEIKKPKKTYLVMVRPKIENNGTNLEPKKKSVFSTTESGLQENVKPVPSYRYQRKQKESRLDRNRDKLVAMTKMVPPSLTSRSEYAEYHNLRRNGSTQPQHDRPRMVKALSHQSALRFGRSRPRYLVTGREKGDNEKVSEGWKNNRFISRKFVILRKKRGVFSAPIVVDEVVDGELEKRFPEEGEDRSGEESLEVSQEEEEEQKVEAEVPEFNFAEVVAQNNKSKNASNDKGDADAGIDEEKYPFYNLMEHSTALKYVINPSFVPRKTLGGSEFYDSRDKYMNCEDVEPDLSEEVPEKEPETTEKNLPRLKGLGDKLLCLKEKYFDEEPLDNPLFVEKQIEPPTVPTELDPEALRARFEGLTKDYEDNSLRRMSGPVDLRSVESRIEESGDKQEGKWNNHAKKYRKRKQVSPTVSPYQREVYDDVMGTIKNLATMYKGVHVLSTRPPPKKKRQDSREKNDQVRINTSSRDVVVPLRGRTRHPKLGGYRTNRVSYRTRPMVKGFKGTDGKVVGFFKTVRVHKRDLRNVESNLKNVGIFDSRKIRNVSNSGVEGKNSSREDKNSRPRGTVRFGRFQDPGSQGRRNEPRYTAVRKFDEVYEVETKGQEPKKEVDRYDVHEDVQEAPEKVEEAKEIFKPAANENTENEDTGGKEDDEEEEEGEEEEYEASSGDEEEEDKNDGSEYVEDSGSKSESEEVSADAERNYEEISEGEKEFERFSYRPFSSYESYYDPKYANLGPRVNKPAFHHPSFDSLESKKKDSEESGEYVFPWHEDEEDASEESRKHERFTRRHEYPWERRDRVRRERGKKYGLEWSPSESKTYFRKAYPWERYSVPWKYGGRRGHFWPDENEEERGGKDTYPKSRFRFKKLIGKGRKVDPSTTSTPQIPATEEMAKVEATTPLILTTTTPIAYTIRPRIRRPVTQRSIESLKEDQAKAHSSPRAVKTVPEFRKLVNRGTIKANSSNLEVADGQRIWRGTTTRPSSRKFLDNTTPSSRKVEHRSKVSKEEIITMSFPKMGNDAEVKDNSSAGKIVQKVSILTKETPEHIYRTQEIDKNGVRDTIISVIPNNRTGSLKSMSIDRLDINSNDVSLVRARSVVMVSLKIFLISLTIIGINAFPDSAGIVEMVNGLAYGGIPYGSRSGDVGRLDSNPGSYYGYNPNQYRPRPAYEPGSTVVITPNYRAPGLERRRRGPVQIYKLPGVVAPGVIGTLTQIGFKK</sequence>
<feature type="compositionally biased region" description="Basic and acidic residues" evidence="1">
    <location>
        <begin position="974"/>
        <end position="1026"/>
    </location>
</feature>
<accession>A0AAV7IMZ8</accession>
<evidence type="ECO:0000313" key="3">
    <source>
        <dbReference type="EMBL" id="KAH0564437.1"/>
    </source>
</evidence>
<feature type="compositionally biased region" description="Basic and acidic residues" evidence="1">
    <location>
        <begin position="185"/>
        <end position="208"/>
    </location>
</feature>
<feature type="region of interest" description="Disordered" evidence="1">
    <location>
        <begin position="143"/>
        <end position="208"/>
    </location>
</feature>
<keyword evidence="4" id="KW-1185">Reference proteome</keyword>
<feature type="compositionally biased region" description="Acidic residues" evidence="1">
    <location>
        <begin position="1034"/>
        <end position="1076"/>
    </location>
</feature>
<feature type="compositionally biased region" description="Basic and acidic residues" evidence="1">
    <location>
        <begin position="1078"/>
        <end position="1107"/>
    </location>
</feature>
<feature type="compositionally biased region" description="Acidic residues" evidence="1">
    <location>
        <begin position="584"/>
        <end position="596"/>
    </location>
</feature>